<dbReference type="PANTHER" id="PTHR42685">
    <property type="entry name" value="GERANYLGERANYL DIPHOSPHATE REDUCTASE"/>
    <property type="match status" value="1"/>
</dbReference>
<dbReference type="PRINTS" id="PR00420">
    <property type="entry name" value="RNGMNOXGNASE"/>
</dbReference>
<protein>
    <submittedName>
        <fullName evidence="3">Putative Monooxygenase</fullName>
    </submittedName>
</protein>
<dbReference type="GO" id="GO:0071949">
    <property type="term" value="F:FAD binding"/>
    <property type="evidence" value="ECO:0007669"/>
    <property type="project" value="InterPro"/>
</dbReference>
<reference evidence="3 4" key="1">
    <citation type="journal article" date="2013" name="Genome Announc.">
        <title>Draft Genome Sequence of Streptomyces viridochromogenes Strain Tu57, Producer of Avilamycin.</title>
        <authorList>
            <person name="Gruning B.A."/>
            <person name="Erxleben A."/>
            <person name="Hahnlein A."/>
            <person name="Gunther S."/>
        </authorList>
    </citation>
    <scope>NUCLEOTIDE SEQUENCE [LARGE SCALE GENOMIC DNA]</scope>
    <source>
        <strain evidence="3 4">Tue57</strain>
    </source>
</reference>
<dbReference type="Gene3D" id="3.50.50.60">
    <property type="entry name" value="FAD/NAD(P)-binding domain"/>
    <property type="match status" value="1"/>
</dbReference>
<evidence type="ECO:0000259" key="2">
    <source>
        <dbReference type="Pfam" id="PF01494"/>
    </source>
</evidence>
<dbReference type="Pfam" id="PF01494">
    <property type="entry name" value="FAD_binding_3"/>
    <property type="match status" value="1"/>
</dbReference>
<sequence length="363" mass="38506">MDLIVVGGGPAGLATALHAARAGLDVTVWEQRAGTVDKACGEGLMPGAVAALAALDVHPPGQALRGIRYVAGPRRVDADFRAGPGRGVRRTTLHEALREVVLASGVRIEQRAARRIEQGEDGVVADGVRARHLVAADGLHSPIRRALGLDRPRPGHLRRHGLRRHYALAPWDDHVEVHWARDAEAYVTPVSDDLVGVVLLTAARGSYDDHLAAFPELRERLAGARPAGPVRGAGPLRQDASARTAGRVLLVGDAAGYVDALTGEGVALALAQAPAAVRAVTSGDVAAYEREWRRLTRRYRWLTHALLCSTRVPPARAALVPMAQRLPWLFSAAVDALARPAGKPGHPGRPCGNTDQSVDNQGL</sequence>
<dbReference type="PATRIC" id="fig|1160705.3.peg.993"/>
<feature type="region of interest" description="Disordered" evidence="1">
    <location>
        <begin position="341"/>
        <end position="363"/>
    </location>
</feature>
<dbReference type="EMBL" id="AMLP01000040">
    <property type="protein sequence ID" value="ELS57998.1"/>
    <property type="molecule type" value="Genomic_DNA"/>
</dbReference>
<dbReference type="PANTHER" id="PTHR42685:SF19">
    <property type="entry name" value="POSSIBLE OXIDOREDUCTASE"/>
    <property type="match status" value="1"/>
</dbReference>
<dbReference type="SUPFAM" id="SSF51905">
    <property type="entry name" value="FAD/NAD(P)-binding domain"/>
    <property type="match status" value="1"/>
</dbReference>
<keyword evidence="3" id="KW-0503">Monooxygenase</keyword>
<dbReference type="InterPro" id="IPR002938">
    <property type="entry name" value="FAD-bd"/>
</dbReference>
<gene>
    <name evidence="3" type="ORF">STVIR_0996</name>
</gene>
<evidence type="ECO:0000256" key="1">
    <source>
        <dbReference type="SAM" id="MobiDB-lite"/>
    </source>
</evidence>
<dbReference type="InterPro" id="IPR036188">
    <property type="entry name" value="FAD/NAD-bd_sf"/>
</dbReference>
<accession>L8PPQ2</accession>
<dbReference type="InterPro" id="IPR050407">
    <property type="entry name" value="Geranylgeranyl_reductase"/>
</dbReference>
<dbReference type="GO" id="GO:0004497">
    <property type="term" value="F:monooxygenase activity"/>
    <property type="evidence" value="ECO:0007669"/>
    <property type="project" value="UniProtKB-KW"/>
</dbReference>
<dbReference type="AlphaFoldDB" id="L8PPQ2"/>
<keyword evidence="3" id="KW-0560">Oxidoreductase</keyword>
<feature type="domain" description="FAD-binding" evidence="2">
    <location>
        <begin position="2"/>
        <end position="273"/>
    </location>
</feature>
<feature type="compositionally biased region" description="Polar residues" evidence="1">
    <location>
        <begin position="353"/>
        <end position="363"/>
    </location>
</feature>
<dbReference type="Proteomes" id="UP000011205">
    <property type="component" value="Unassembled WGS sequence"/>
</dbReference>
<evidence type="ECO:0000313" key="3">
    <source>
        <dbReference type="EMBL" id="ELS57998.1"/>
    </source>
</evidence>
<organism evidence="3 4">
    <name type="scientific">Streptomyces viridochromogenes Tue57</name>
    <dbReference type="NCBI Taxonomy" id="1160705"/>
    <lineage>
        <taxon>Bacteria</taxon>
        <taxon>Bacillati</taxon>
        <taxon>Actinomycetota</taxon>
        <taxon>Actinomycetes</taxon>
        <taxon>Kitasatosporales</taxon>
        <taxon>Streptomycetaceae</taxon>
        <taxon>Streptomyces</taxon>
    </lineage>
</organism>
<name>L8PPQ2_STRVR</name>
<proteinExistence type="predicted"/>
<comment type="caution">
    <text evidence="3">The sequence shown here is derived from an EMBL/GenBank/DDBJ whole genome shotgun (WGS) entry which is preliminary data.</text>
</comment>
<dbReference type="RefSeq" id="WP_003996341.1">
    <property type="nucleotide sequence ID" value="NZ_AMLP01000040.1"/>
</dbReference>
<evidence type="ECO:0000313" key="4">
    <source>
        <dbReference type="Proteomes" id="UP000011205"/>
    </source>
</evidence>